<keyword evidence="2" id="KW-1185">Reference proteome</keyword>
<dbReference type="Proteomes" id="UP000621454">
    <property type="component" value="Unassembled WGS sequence"/>
</dbReference>
<gene>
    <name evidence="1" type="ORF">GCM10011489_08120</name>
</gene>
<reference evidence="1" key="2">
    <citation type="submission" date="2020-09" db="EMBL/GenBank/DDBJ databases">
        <authorList>
            <person name="Sun Q."/>
            <person name="Zhou Y."/>
        </authorList>
    </citation>
    <scope>NUCLEOTIDE SEQUENCE</scope>
    <source>
        <strain evidence="1">CGMCC 1.12827</strain>
    </source>
</reference>
<dbReference type="AlphaFoldDB" id="A0A916SZZ3"/>
<reference evidence="1" key="1">
    <citation type="journal article" date="2014" name="Int. J. Syst. Evol. Microbiol.">
        <title>Complete genome sequence of Corynebacterium casei LMG S-19264T (=DSM 44701T), isolated from a smear-ripened cheese.</title>
        <authorList>
            <consortium name="US DOE Joint Genome Institute (JGI-PGF)"/>
            <person name="Walter F."/>
            <person name="Albersmeier A."/>
            <person name="Kalinowski J."/>
            <person name="Ruckert C."/>
        </authorList>
    </citation>
    <scope>NUCLEOTIDE SEQUENCE</scope>
    <source>
        <strain evidence="1">CGMCC 1.12827</strain>
    </source>
</reference>
<accession>A0A916SZZ3</accession>
<name>A0A916SZZ3_9ACTN</name>
<evidence type="ECO:0000313" key="2">
    <source>
        <dbReference type="Proteomes" id="UP000621454"/>
    </source>
</evidence>
<comment type="caution">
    <text evidence="1">The sequence shown here is derived from an EMBL/GenBank/DDBJ whole genome shotgun (WGS) entry which is preliminary data.</text>
</comment>
<dbReference type="EMBL" id="BMGC01000004">
    <property type="protein sequence ID" value="GGB22321.1"/>
    <property type="molecule type" value="Genomic_DNA"/>
</dbReference>
<sequence>MTAMNDKLTALHELAWRQAMSDEHAAVAEYLDAVTHRPPARLFEVISTLDALRTSHERVASTSRTYLAALTRKGARS</sequence>
<organism evidence="1 2">
    <name type="scientific">Gordonia jinhuaensis</name>
    <dbReference type="NCBI Taxonomy" id="1517702"/>
    <lineage>
        <taxon>Bacteria</taxon>
        <taxon>Bacillati</taxon>
        <taxon>Actinomycetota</taxon>
        <taxon>Actinomycetes</taxon>
        <taxon>Mycobacteriales</taxon>
        <taxon>Gordoniaceae</taxon>
        <taxon>Gordonia</taxon>
    </lineage>
</organism>
<proteinExistence type="predicted"/>
<dbReference type="RefSeq" id="WP_188585310.1">
    <property type="nucleotide sequence ID" value="NZ_BMGC01000004.1"/>
</dbReference>
<protein>
    <submittedName>
        <fullName evidence="1">Uncharacterized protein</fullName>
    </submittedName>
</protein>
<evidence type="ECO:0000313" key="1">
    <source>
        <dbReference type="EMBL" id="GGB22321.1"/>
    </source>
</evidence>